<dbReference type="KEGG" id="mno:Mnod_8812"/>
<name>B8IXX7_METNO</name>
<protein>
    <submittedName>
        <fullName evidence="1">Uncharacterized protein</fullName>
    </submittedName>
</protein>
<evidence type="ECO:0000313" key="1">
    <source>
        <dbReference type="EMBL" id="ACL63267.1"/>
    </source>
</evidence>
<dbReference type="HOGENOM" id="CLU_2753251_0_0_5"/>
<dbReference type="OrthoDB" id="8382820at2"/>
<dbReference type="RefSeq" id="WP_012634286.1">
    <property type="nucleotide sequence ID" value="NC_011893.1"/>
</dbReference>
<keyword evidence="2" id="KW-1185">Reference proteome</keyword>
<reference evidence="2" key="1">
    <citation type="submission" date="2009-01" db="EMBL/GenBank/DDBJ databases">
        <title>Complete sequence of plasmid 3 of Methylobacterium nodulans ORS 2060.</title>
        <authorList>
            <consortium name="US DOE Joint Genome Institute"/>
            <person name="Lucas S."/>
            <person name="Copeland A."/>
            <person name="Lapidus A."/>
            <person name="Glavina del Rio T."/>
            <person name="Dalin E."/>
            <person name="Tice H."/>
            <person name="Bruce D."/>
            <person name="Goodwin L."/>
            <person name="Pitluck S."/>
            <person name="Sims D."/>
            <person name="Brettin T."/>
            <person name="Detter J.C."/>
            <person name="Han C."/>
            <person name="Larimer F."/>
            <person name="Land M."/>
            <person name="Hauser L."/>
            <person name="Kyrpides N."/>
            <person name="Ivanova N."/>
            <person name="Marx C.J."/>
            <person name="Richardson P."/>
        </authorList>
    </citation>
    <scope>NUCLEOTIDE SEQUENCE [LARGE SCALE GENOMIC DNA]</scope>
    <source>
        <strain evidence="2">LMG 21967 / CNCM I-2342 / ORS 2060</strain>
        <plasmid evidence="2">Plasmid pMNOD03</plasmid>
    </source>
</reference>
<sequence length="70" mass="7871">MPNRVFAVRKGHDGWGVYSQHTGEPVRVNGREQTGLARETALQLVSSLRMLAFFEARCGDRAVIRPHSIH</sequence>
<geneLocation type="plasmid" evidence="1 2">
    <name>pMNOD03</name>
</geneLocation>
<gene>
    <name evidence="1" type="ordered locus">Mnod_8812</name>
</gene>
<proteinExistence type="predicted"/>
<evidence type="ECO:0000313" key="2">
    <source>
        <dbReference type="Proteomes" id="UP000008207"/>
    </source>
</evidence>
<dbReference type="Proteomes" id="UP000008207">
    <property type="component" value="Plasmid pMNOD03"/>
</dbReference>
<dbReference type="EMBL" id="CP001352">
    <property type="protein sequence ID" value="ACL63267.1"/>
    <property type="molecule type" value="Genomic_DNA"/>
</dbReference>
<keyword evidence="1" id="KW-0614">Plasmid</keyword>
<accession>B8IXX7</accession>
<dbReference type="AlphaFoldDB" id="B8IXX7"/>
<organism evidence="1 2">
    <name type="scientific">Methylobacterium nodulans (strain LMG 21967 / CNCM I-2342 / ORS 2060)</name>
    <dbReference type="NCBI Taxonomy" id="460265"/>
    <lineage>
        <taxon>Bacteria</taxon>
        <taxon>Pseudomonadati</taxon>
        <taxon>Pseudomonadota</taxon>
        <taxon>Alphaproteobacteria</taxon>
        <taxon>Hyphomicrobiales</taxon>
        <taxon>Methylobacteriaceae</taxon>
        <taxon>Methylobacterium</taxon>
    </lineage>
</organism>